<dbReference type="EMBL" id="CP019646">
    <property type="protein sequence ID" value="AQQ71765.1"/>
    <property type="molecule type" value="Genomic_DNA"/>
</dbReference>
<dbReference type="STRING" id="1851148.SMSP2_02143"/>
<dbReference type="OrthoDB" id="9777740at2"/>
<dbReference type="Proteomes" id="UP000188181">
    <property type="component" value="Chromosome"/>
</dbReference>
<evidence type="ECO:0000256" key="2">
    <source>
        <dbReference type="ARBA" id="ARBA00022723"/>
    </source>
</evidence>
<dbReference type="GO" id="GO:0016491">
    <property type="term" value="F:oxidoreductase activity"/>
    <property type="evidence" value="ECO:0007669"/>
    <property type="project" value="UniProtKB-KW"/>
</dbReference>
<evidence type="ECO:0000256" key="5">
    <source>
        <dbReference type="ARBA" id="ARBA00023014"/>
    </source>
</evidence>
<dbReference type="Gene3D" id="3.50.50.60">
    <property type="entry name" value="FAD/NAD(P)-binding domain"/>
    <property type="match status" value="1"/>
</dbReference>
<evidence type="ECO:0000313" key="6">
    <source>
        <dbReference type="EMBL" id="AQQ71765.1"/>
    </source>
</evidence>
<keyword evidence="7" id="KW-1185">Reference proteome</keyword>
<sequence length="438" mass="48235">MKNIHYNKNIPLRDKVDIFIAGGGSAGISAGVTAAREGLKVYLAESHTCFGGMATAGYVPLFMQFGDGVNFLADGFGREVYDAVKQAGGILYKDKYLSIPAEKLKRIYDTMAVDSGLDFTFQTAVVDSVVEDKSVKYAVCHSKNGTFAVEADVFIDCTGDGELSLHCGAEYSFGDENGNTMPGTLCSLWANIDWNRAEPPDKLNIAELLEKAFRDKIFTVEDRHHSGMAQTGKNLGSANIGHVFDLNAADADSLTRGFITGRKYLKEYEVFYNKYVKGYENAELAASGSLMGVRESRRIRGEYVLNIHDYISRRSFDDQIGCYCYEIDIHPGSAAKEEFEKFQNRFHTSRYQPGEHYGIPYRSLRAKGLENLLVAGRCISTDQKMQSSIRTMPGCFITGQAAGAAAAIAAKQNCRLSQININDLQNKLTDIGAFIAKK</sequence>
<evidence type="ECO:0000256" key="4">
    <source>
        <dbReference type="ARBA" id="ARBA00023004"/>
    </source>
</evidence>
<accession>A0A1Q2MGD6</accession>
<dbReference type="GO" id="GO:0046872">
    <property type="term" value="F:metal ion binding"/>
    <property type="evidence" value="ECO:0007669"/>
    <property type="project" value="UniProtKB-KW"/>
</dbReference>
<dbReference type="RefSeq" id="WP_146683908.1">
    <property type="nucleotide sequence ID" value="NZ_CP019646.1"/>
</dbReference>
<dbReference type="AlphaFoldDB" id="A0A1Q2MGD6"/>
<evidence type="ECO:0000256" key="1">
    <source>
        <dbReference type="ARBA" id="ARBA00022485"/>
    </source>
</evidence>
<keyword evidence="5" id="KW-0411">Iron-sulfur</keyword>
<protein>
    <submittedName>
        <fullName evidence="6">Putative FAD-binding dehydrogenase</fullName>
    </submittedName>
</protein>
<proteinExistence type="predicted"/>
<reference evidence="7" key="1">
    <citation type="submission" date="2017-02" db="EMBL/GenBank/DDBJ databases">
        <title>Comparative genomics and description of representatives of a novel lineage of planctomycetes thriving in anoxic sediments.</title>
        <authorList>
            <person name="Spring S."/>
            <person name="Bunk B."/>
            <person name="Sproer C."/>
        </authorList>
    </citation>
    <scope>NUCLEOTIDE SEQUENCE [LARGE SCALE GENOMIC DNA]</scope>
    <source>
        <strain evidence="7">SM-Chi-D1</strain>
    </source>
</reference>
<dbReference type="InterPro" id="IPR036188">
    <property type="entry name" value="FAD/NAD-bd_sf"/>
</dbReference>
<evidence type="ECO:0000256" key="3">
    <source>
        <dbReference type="ARBA" id="ARBA00023002"/>
    </source>
</evidence>
<keyword evidence="1" id="KW-0004">4Fe-4S</keyword>
<dbReference type="GO" id="GO:0051539">
    <property type="term" value="F:4 iron, 4 sulfur cluster binding"/>
    <property type="evidence" value="ECO:0007669"/>
    <property type="project" value="UniProtKB-KW"/>
</dbReference>
<dbReference type="InterPro" id="IPR039650">
    <property type="entry name" value="HdrA-like"/>
</dbReference>
<evidence type="ECO:0000313" key="7">
    <source>
        <dbReference type="Proteomes" id="UP000188181"/>
    </source>
</evidence>
<dbReference type="Pfam" id="PF12831">
    <property type="entry name" value="FAD_oxidored"/>
    <property type="match status" value="1"/>
</dbReference>
<name>A0A1Q2MGD6_9BACT</name>
<dbReference type="KEGG" id="pbas:SMSP2_02143"/>
<dbReference type="PANTHER" id="PTHR43498">
    <property type="entry name" value="FERREDOXIN:COB-COM HETERODISULFIDE REDUCTASE SUBUNIT A"/>
    <property type="match status" value="1"/>
</dbReference>
<keyword evidence="2" id="KW-0479">Metal-binding</keyword>
<gene>
    <name evidence="6" type="ORF">SMSP2_02143</name>
</gene>
<organism evidence="6 7">
    <name type="scientific">Limihaloglobus sulfuriphilus</name>
    <dbReference type="NCBI Taxonomy" id="1851148"/>
    <lineage>
        <taxon>Bacteria</taxon>
        <taxon>Pseudomonadati</taxon>
        <taxon>Planctomycetota</taxon>
        <taxon>Phycisphaerae</taxon>
        <taxon>Sedimentisphaerales</taxon>
        <taxon>Sedimentisphaeraceae</taxon>
        <taxon>Limihaloglobus</taxon>
    </lineage>
</organism>
<keyword evidence="3" id="KW-0560">Oxidoreductase</keyword>
<dbReference type="SUPFAM" id="SSF51905">
    <property type="entry name" value="FAD/NAD(P)-binding domain"/>
    <property type="match status" value="1"/>
</dbReference>
<dbReference type="PANTHER" id="PTHR43498:SF1">
    <property type="entry name" value="COB--COM HETERODISULFIDE REDUCTASE IRON-SULFUR SUBUNIT A"/>
    <property type="match status" value="1"/>
</dbReference>
<keyword evidence="4" id="KW-0408">Iron</keyword>